<reference evidence="3 4" key="1">
    <citation type="submission" date="2015-01" db="EMBL/GenBank/DDBJ databases">
        <title>The Genome Sequence of Cryptococcus gattii CA1873.</title>
        <authorList>
            <consortium name="The Broad Institute Genomics Platform"/>
            <person name="Cuomo C."/>
            <person name="Litvintseva A."/>
            <person name="Chen Y."/>
            <person name="Heitman J."/>
            <person name="Sun S."/>
            <person name="Springer D."/>
            <person name="Dromer F."/>
            <person name="Young S."/>
            <person name="Zeng Q."/>
            <person name="Gargeya S."/>
            <person name="Abouelleil A."/>
            <person name="Alvarado L."/>
            <person name="Chapman S.B."/>
            <person name="Gainer-Dewar J."/>
            <person name="Goldberg J."/>
            <person name="Griggs A."/>
            <person name="Gujja S."/>
            <person name="Hansen M."/>
            <person name="Howarth C."/>
            <person name="Imamovic A."/>
            <person name="Larimer J."/>
            <person name="Murphy C."/>
            <person name="Naylor J."/>
            <person name="Pearson M."/>
            <person name="Priest M."/>
            <person name="Roberts A."/>
            <person name="Saif S."/>
            <person name="Shea T."/>
            <person name="Sykes S."/>
            <person name="Wortman J."/>
            <person name="Nusbaum C."/>
            <person name="Birren B."/>
        </authorList>
    </citation>
    <scope>NUCLEOTIDE SEQUENCE [LARGE SCALE GENOMIC DNA]</scope>
    <source>
        <strain evidence="3 4">CA1873</strain>
    </source>
</reference>
<organism evidence="3 4">
    <name type="scientific">Cryptococcus bacillisporus CA1873</name>
    <dbReference type="NCBI Taxonomy" id="1296111"/>
    <lineage>
        <taxon>Eukaryota</taxon>
        <taxon>Fungi</taxon>
        <taxon>Dikarya</taxon>
        <taxon>Basidiomycota</taxon>
        <taxon>Agaricomycotina</taxon>
        <taxon>Tremellomycetes</taxon>
        <taxon>Tremellales</taxon>
        <taxon>Cryptococcaceae</taxon>
        <taxon>Cryptococcus</taxon>
        <taxon>Cryptococcus gattii species complex</taxon>
    </lineage>
</organism>
<evidence type="ECO:0000313" key="3">
    <source>
        <dbReference type="EMBL" id="KIR67352.1"/>
    </source>
</evidence>
<feature type="transmembrane region" description="Helical" evidence="2">
    <location>
        <begin position="317"/>
        <end position="340"/>
    </location>
</feature>
<feature type="compositionally biased region" description="Polar residues" evidence="1">
    <location>
        <begin position="84"/>
        <end position="97"/>
    </location>
</feature>
<feature type="transmembrane region" description="Helical" evidence="2">
    <location>
        <begin position="399"/>
        <end position="415"/>
    </location>
</feature>
<name>A0ABR5BDU7_CRYGA</name>
<evidence type="ECO:0008006" key="5">
    <source>
        <dbReference type="Google" id="ProtNLM"/>
    </source>
</evidence>
<evidence type="ECO:0000256" key="2">
    <source>
        <dbReference type="SAM" id="Phobius"/>
    </source>
</evidence>
<keyword evidence="2" id="KW-0812">Transmembrane</keyword>
<feature type="region of interest" description="Disordered" evidence="1">
    <location>
        <begin position="13"/>
        <end position="127"/>
    </location>
</feature>
<evidence type="ECO:0000313" key="4">
    <source>
        <dbReference type="Proteomes" id="UP000053800"/>
    </source>
</evidence>
<accession>A0ABR5BDU7</accession>
<keyword evidence="4" id="KW-1185">Reference proteome</keyword>
<dbReference type="SUPFAM" id="SSF53335">
    <property type="entry name" value="S-adenosyl-L-methionine-dependent methyltransferases"/>
    <property type="match status" value="1"/>
</dbReference>
<feature type="transmembrane region" description="Helical" evidence="2">
    <location>
        <begin position="255"/>
        <end position="272"/>
    </location>
</feature>
<feature type="transmembrane region" description="Helical" evidence="2">
    <location>
        <begin position="213"/>
        <end position="235"/>
    </location>
</feature>
<dbReference type="EMBL" id="KN848893">
    <property type="protein sequence ID" value="KIR67352.1"/>
    <property type="molecule type" value="Genomic_DNA"/>
</dbReference>
<feature type="compositionally biased region" description="Polar residues" evidence="1">
    <location>
        <begin position="15"/>
        <end position="26"/>
    </location>
</feature>
<keyword evidence="2" id="KW-1133">Transmembrane helix</keyword>
<dbReference type="InterPro" id="IPR029063">
    <property type="entry name" value="SAM-dependent_MTases_sf"/>
</dbReference>
<sequence>MSQQVTFEALRTKFSPGNLSFQSSPLPTARSEATHAASVTTDSEQDIGLASDLDKQAGRAASEADELDNWDKDSSDESESASDHGSNSSTSLFSTDHQFYRSEEATEVDSGPDSDSNYSSITSQSSSNIEYAEEAVKRFSQLYGNPSLTADLSPGTLRISSNETYRITATETGSQQESTTFIASEEETVTLIENPRHLIAAQLKRHRTVQHTMARFSALYIFPILVAVPLTLLLSLNTILLTPLYNTIPLSLHNVALYALYAAPPTLLYWAVTLERSAREVVSANFCISLAALNGDLVVVLGRRLGSLTGKLAGPEWGAFLAKAILGIGAVAGGLTFALLCFDHILPISPAKSSTGRIRNLANVSARSTAFMLHLWFGQRLLDRRLSGSITFLTRSPEKAILFISLYLTTILLFVRSGPSLAVSLNELYGFISHGLGVSPSKPSGLLKYTVRLTKRTHSFILFLRLPLLVLALRQQIFLRPPGERSDPYVTAHGELRVLSSEQSLTGRVVVGDNLKEGYRFLRCDHSILGGRWFREREINGEKTVELGDSIFAVFNLQEVMTLAHRSDGNESLITTLALTTDLKVTSEGKEDEESSRGSPSDRALIIGLGAGITAQGFTRRGFNIDVVEIDPVVFTATETYFNLPSFHLTSVNLLDGSAFISELASLSRVNTTDPSLDAEALTALEKLPKWDFVVQDCFTGGSVPGEMFTKEFWEDLGEVVAEDGLIAMNFVGLKKSKASKAVLVTLTSVFPQCRAFGDGFENNQGPNDITNMVVFCTKTHSPILTFRRPRPSDVHRSPLRSHVFSTFLPNEIQLDSIISEDDYRDPLMTLRRGHTEGLDYWQKETAIATWRAMQKILTSEMWMAY</sequence>
<proteinExistence type="predicted"/>
<dbReference type="Proteomes" id="UP000053800">
    <property type="component" value="Unassembled WGS sequence"/>
</dbReference>
<evidence type="ECO:0000256" key="1">
    <source>
        <dbReference type="SAM" id="MobiDB-lite"/>
    </source>
</evidence>
<feature type="transmembrane region" description="Helical" evidence="2">
    <location>
        <begin position="284"/>
        <end position="305"/>
    </location>
</feature>
<feature type="compositionally biased region" description="Low complexity" evidence="1">
    <location>
        <begin position="114"/>
        <end position="127"/>
    </location>
</feature>
<keyword evidence="2" id="KW-0472">Membrane</keyword>
<gene>
    <name evidence="3" type="ORF">I314_02570</name>
</gene>
<dbReference type="Gene3D" id="3.40.50.150">
    <property type="entry name" value="Vaccinia Virus protein VP39"/>
    <property type="match status" value="1"/>
</dbReference>
<protein>
    <recommendedName>
        <fullName evidence="5">Spermine/spermidine synthase</fullName>
    </recommendedName>
</protein>